<protein>
    <submittedName>
        <fullName evidence="1">Uncharacterized protein</fullName>
    </submittedName>
</protein>
<reference evidence="1" key="1">
    <citation type="submission" date="2022-07" db="EMBL/GenBank/DDBJ databases">
        <title>Draft genome sequence of Zalerion maritima ATCC 34329, a (micro)plastics degrading marine fungus.</title>
        <authorList>
            <person name="Paco A."/>
            <person name="Goncalves M.F.M."/>
            <person name="Rocha-Santos T.A.P."/>
            <person name="Alves A."/>
        </authorList>
    </citation>
    <scope>NUCLEOTIDE SEQUENCE</scope>
    <source>
        <strain evidence="1">ATCC 34329</strain>
    </source>
</reference>
<dbReference type="EMBL" id="JAKWBI020000139">
    <property type="protein sequence ID" value="KAJ2901740.1"/>
    <property type="molecule type" value="Genomic_DNA"/>
</dbReference>
<name>A0AAD5RXT9_9PEZI</name>
<dbReference type="AlphaFoldDB" id="A0AAD5RXT9"/>
<gene>
    <name evidence="1" type="ORF">MKZ38_001412</name>
</gene>
<evidence type="ECO:0000313" key="2">
    <source>
        <dbReference type="Proteomes" id="UP001201980"/>
    </source>
</evidence>
<dbReference type="Proteomes" id="UP001201980">
    <property type="component" value="Unassembled WGS sequence"/>
</dbReference>
<comment type="caution">
    <text evidence="1">The sequence shown here is derived from an EMBL/GenBank/DDBJ whole genome shotgun (WGS) entry which is preliminary data.</text>
</comment>
<evidence type="ECO:0000313" key="1">
    <source>
        <dbReference type="EMBL" id="KAJ2901740.1"/>
    </source>
</evidence>
<keyword evidence="2" id="KW-1185">Reference proteome</keyword>
<accession>A0AAD5RXT9</accession>
<organism evidence="1 2">
    <name type="scientific">Zalerion maritima</name>
    <dbReference type="NCBI Taxonomy" id="339359"/>
    <lineage>
        <taxon>Eukaryota</taxon>
        <taxon>Fungi</taxon>
        <taxon>Dikarya</taxon>
        <taxon>Ascomycota</taxon>
        <taxon>Pezizomycotina</taxon>
        <taxon>Sordariomycetes</taxon>
        <taxon>Lulworthiomycetidae</taxon>
        <taxon>Lulworthiales</taxon>
        <taxon>Lulworthiaceae</taxon>
        <taxon>Zalerion</taxon>
    </lineage>
</organism>
<proteinExistence type="predicted"/>
<sequence>MSAAASHTKPTLYILYNADASVLGKLKYGYRKISCPKDAPPECAACDITHGGLSLKETPAWLEARRQLEGPEEKGVRVVQWHRDEMSSELKSWFESGKLSYPAAVHETEPGQFSLVASKEELAECKGDAQNFVGIMRKKEVVPCAVGGV</sequence>